<dbReference type="InterPro" id="IPR036759">
    <property type="entry name" value="TPK_catalytic_sf"/>
</dbReference>
<evidence type="ECO:0000256" key="3">
    <source>
        <dbReference type="ARBA" id="ARBA00022777"/>
    </source>
</evidence>
<sequence>MEMVTLLGGGELTPETVSELLTLAPNLVVCDGAAARALALGLTPDRVVGDMDSIADATRARLDPATLHEITEQDSTDFDKALRTIAAPLVLGAGFTGRRLDHELACYNALVRHPDRPCILVGGHDICFHAPRPLRLDLAPGGRVSLFPMAEVVVSTSGLEWELERLRLAPWARVGTSNRARSGPVEIAPEGAGLLVILPRASLAAAIAALSSSAR</sequence>
<dbReference type="CDD" id="cd07995">
    <property type="entry name" value="TPK"/>
    <property type="match status" value="1"/>
</dbReference>
<dbReference type="SUPFAM" id="SSF63999">
    <property type="entry name" value="Thiamin pyrophosphokinase, catalytic domain"/>
    <property type="match status" value="1"/>
</dbReference>
<dbReference type="InterPro" id="IPR053149">
    <property type="entry name" value="TPK"/>
</dbReference>
<dbReference type="Pfam" id="PF04263">
    <property type="entry name" value="TPK_catalytic"/>
    <property type="match status" value="1"/>
</dbReference>
<evidence type="ECO:0000313" key="7">
    <source>
        <dbReference type="EMBL" id="GGD43666.1"/>
    </source>
</evidence>
<dbReference type="NCBIfam" id="TIGR01378">
    <property type="entry name" value="thi_PPkinase"/>
    <property type="match status" value="1"/>
</dbReference>
<gene>
    <name evidence="7" type="ORF">GCM10011358_29350</name>
</gene>
<dbReference type="EMBL" id="BMGI01000005">
    <property type="protein sequence ID" value="GGD43666.1"/>
    <property type="molecule type" value="Genomic_DNA"/>
</dbReference>
<evidence type="ECO:0000259" key="6">
    <source>
        <dbReference type="SMART" id="SM00983"/>
    </source>
</evidence>
<dbReference type="Proteomes" id="UP000617355">
    <property type="component" value="Unassembled WGS sequence"/>
</dbReference>
<dbReference type="InterPro" id="IPR007371">
    <property type="entry name" value="TPK_catalytic"/>
</dbReference>
<name>A0ABQ1QUK6_9RHOB</name>
<organism evidence="7 8">
    <name type="scientific">Sinisalibacter lacisalsi</name>
    <dbReference type="NCBI Taxonomy" id="1526570"/>
    <lineage>
        <taxon>Bacteria</taxon>
        <taxon>Pseudomonadati</taxon>
        <taxon>Pseudomonadota</taxon>
        <taxon>Alphaproteobacteria</taxon>
        <taxon>Rhodobacterales</taxon>
        <taxon>Roseobacteraceae</taxon>
        <taxon>Sinisalibacter</taxon>
    </lineage>
</organism>
<reference evidence="8" key="1">
    <citation type="journal article" date="2019" name="Int. J. Syst. Evol. Microbiol.">
        <title>The Global Catalogue of Microorganisms (GCM) 10K type strain sequencing project: providing services to taxonomists for standard genome sequencing and annotation.</title>
        <authorList>
            <consortium name="The Broad Institute Genomics Platform"/>
            <consortium name="The Broad Institute Genome Sequencing Center for Infectious Disease"/>
            <person name="Wu L."/>
            <person name="Ma J."/>
        </authorList>
    </citation>
    <scope>NUCLEOTIDE SEQUENCE [LARGE SCALE GENOMIC DNA]</scope>
    <source>
        <strain evidence="8">CGMCC 1.12922</strain>
    </source>
</reference>
<keyword evidence="2" id="KW-0547">Nucleotide-binding</keyword>
<dbReference type="SUPFAM" id="SSF63862">
    <property type="entry name" value="Thiamin pyrophosphokinase, substrate-binding domain"/>
    <property type="match status" value="1"/>
</dbReference>
<dbReference type="PANTHER" id="PTHR41299:SF1">
    <property type="entry name" value="THIAMINE PYROPHOSPHOKINASE"/>
    <property type="match status" value="1"/>
</dbReference>
<dbReference type="EC" id="2.7.6.2" evidence="5"/>
<evidence type="ECO:0000256" key="1">
    <source>
        <dbReference type="ARBA" id="ARBA00022679"/>
    </source>
</evidence>
<dbReference type="InterPro" id="IPR007373">
    <property type="entry name" value="Thiamin_PyroPKinase_B1-bd"/>
</dbReference>
<dbReference type="InterPro" id="IPR036371">
    <property type="entry name" value="TPK_B1-bd_sf"/>
</dbReference>
<evidence type="ECO:0000256" key="5">
    <source>
        <dbReference type="NCBIfam" id="TIGR01378"/>
    </source>
</evidence>
<keyword evidence="1" id="KW-0808">Transferase</keyword>
<dbReference type="PANTHER" id="PTHR41299">
    <property type="entry name" value="THIAMINE PYROPHOSPHOKINASE"/>
    <property type="match status" value="1"/>
</dbReference>
<feature type="domain" description="Thiamin pyrophosphokinase thiamin-binding" evidence="6">
    <location>
        <begin position="122"/>
        <end position="195"/>
    </location>
</feature>
<keyword evidence="8" id="KW-1185">Reference proteome</keyword>
<dbReference type="Pfam" id="PF04265">
    <property type="entry name" value="TPK_B1_binding"/>
    <property type="match status" value="1"/>
</dbReference>
<proteinExistence type="predicted"/>
<evidence type="ECO:0000313" key="8">
    <source>
        <dbReference type="Proteomes" id="UP000617355"/>
    </source>
</evidence>
<dbReference type="SMART" id="SM00983">
    <property type="entry name" value="TPK_B1_binding"/>
    <property type="match status" value="1"/>
</dbReference>
<keyword evidence="3" id="KW-0418">Kinase</keyword>
<evidence type="ECO:0000256" key="2">
    <source>
        <dbReference type="ARBA" id="ARBA00022741"/>
    </source>
</evidence>
<accession>A0ABQ1QUK6</accession>
<protein>
    <recommendedName>
        <fullName evidence="5">Thiamine diphosphokinase</fullName>
        <ecNumber evidence="5">2.7.6.2</ecNumber>
    </recommendedName>
</protein>
<keyword evidence="4" id="KW-0067">ATP-binding</keyword>
<dbReference type="InterPro" id="IPR006282">
    <property type="entry name" value="Thi_PPkinase"/>
</dbReference>
<evidence type="ECO:0000256" key="4">
    <source>
        <dbReference type="ARBA" id="ARBA00022840"/>
    </source>
</evidence>
<dbReference type="Gene3D" id="3.40.50.10240">
    <property type="entry name" value="Thiamin pyrophosphokinase, catalytic domain"/>
    <property type="match status" value="1"/>
</dbReference>
<comment type="caution">
    <text evidence="7">The sequence shown here is derived from an EMBL/GenBank/DDBJ whole genome shotgun (WGS) entry which is preliminary data.</text>
</comment>